<dbReference type="PANTHER" id="PTHR11733">
    <property type="entry name" value="ZINC METALLOPROTEASE FAMILY M13 NEPRILYSIN-RELATED"/>
    <property type="match status" value="1"/>
</dbReference>
<comment type="similarity">
    <text evidence="2">Belongs to the peptidase M13 family.</text>
</comment>
<dbReference type="GO" id="GO:0016485">
    <property type="term" value="P:protein processing"/>
    <property type="evidence" value="ECO:0007669"/>
    <property type="project" value="TreeGrafter"/>
</dbReference>
<keyword evidence="3" id="KW-1133">Transmembrane helix</keyword>
<dbReference type="InterPro" id="IPR024079">
    <property type="entry name" value="MetalloPept_cat_dom_sf"/>
</dbReference>
<proteinExistence type="inferred from homology"/>
<dbReference type="OrthoDB" id="7701039at2759"/>
<evidence type="ECO:0000256" key="2">
    <source>
        <dbReference type="ARBA" id="ARBA00007357"/>
    </source>
</evidence>
<evidence type="ECO:0000313" key="5">
    <source>
        <dbReference type="EMBL" id="KAF2904977.1"/>
    </source>
</evidence>
<comment type="subcellular location">
    <subcellularLocation>
        <location evidence="1">Cell membrane</location>
        <topology evidence="1">Single-pass type II membrane protein</topology>
    </subcellularLocation>
</comment>
<dbReference type="PROSITE" id="PS51885">
    <property type="entry name" value="NEPRILYSIN"/>
    <property type="match status" value="1"/>
</dbReference>
<dbReference type="Gene3D" id="1.10.1380.10">
    <property type="entry name" value="Neutral endopeptidase , domain2"/>
    <property type="match status" value="1"/>
</dbReference>
<dbReference type="Proteomes" id="UP000801492">
    <property type="component" value="Unassembled WGS sequence"/>
</dbReference>
<dbReference type="InterPro" id="IPR008753">
    <property type="entry name" value="Peptidase_M13_N"/>
</dbReference>
<protein>
    <recommendedName>
        <fullName evidence="4">Peptidase M13 N-terminal domain-containing protein</fullName>
    </recommendedName>
</protein>
<dbReference type="SUPFAM" id="SSF55486">
    <property type="entry name" value="Metalloproteases ('zincins'), catalytic domain"/>
    <property type="match status" value="1"/>
</dbReference>
<evidence type="ECO:0000259" key="4">
    <source>
        <dbReference type="Pfam" id="PF05649"/>
    </source>
</evidence>
<keyword evidence="3" id="KW-0472">Membrane</keyword>
<accession>A0A8K0GKH5</accession>
<dbReference type="InterPro" id="IPR042089">
    <property type="entry name" value="Peptidase_M13_dom_2"/>
</dbReference>
<keyword evidence="6" id="KW-1185">Reference proteome</keyword>
<name>A0A8K0GKH5_IGNLU</name>
<evidence type="ECO:0000256" key="1">
    <source>
        <dbReference type="ARBA" id="ARBA00004401"/>
    </source>
</evidence>
<dbReference type="GO" id="GO:0004222">
    <property type="term" value="F:metalloendopeptidase activity"/>
    <property type="evidence" value="ECO:0007669"/>
    <property type="project" value="InterPro"/>
</dbReference>
<sequence length="134" mass="15571">MSSTTLETRLLKIWIIMVIPILSVLLAIVFVSVYKQQNNDVIKNVLKTVNESVDPCNNFYDFVCDKYISNTFTKYNGASHIDNFIRVNDEVRRNVTDILNEEIKKNEWELTILAKTFYKSCLNTGDVTIMHNEE</sequence>
<organism evidence="5 6">
    <name type="scientific">Ignelater luminosus</name>
    <name type="common">Cucubano</name>
    <name type="synonym">Pyrophorus luminosus</name>
    <dbReference type="NCBI Taxonomy" id="2038154"/>
    <lineage>
        <taxon>Eukaryota</taxon>
        <taxon>Metazoa</taxon>
        <taxon>Ecdysozoa</taxon>
        <taxon>Arthropoda</taxon>
        <taxon>Hexapoda</taxon>
        <taxon>Insecta</taxon>
        <taxon>Pterygota</taxon>
        <taxon>Neoptera</taxon>
        <taxon>Endopterygota</taxon>
        <taxon>Coleoptera</taxon>
        <taxon>Polyphaga</taxon>
        <taxon>Elateriformia</taxon>
        <taxon>Elateroidea</taxon>
        <taxon>Elateridae</taxon>
        <taxon>Agrypninae</taxon>
        <taxon>Pyrophorini</taxon>
        <taxon>Ignelater</taxon>
    </lineage>
</organism>
<keyword evidence="3" id="KW-0812">Transmembrane</keyword>
<reference evidence="5" key="1">
    <citation type="submission" date="2019-08" db="EMBL/GenBank/DDBJ databases">
        <title>The genome of the North American firefly Photinus pyralis.</title>
        <authorList>
            <consortium name="Photinus pyralis genome working group"/>
            <person name="Fallon T.R."/>
            <person name="Sander Lower S.E."/>
            <person name="Weng J.-K."/>
        </authorList>
    </citation>
    <scope>NUCLEOTIDE SEQUENCE</scope>
    <source>
        <strain evidence="5">TRF0915ILg1</strain>
        <tissue evidence="5">Whole body</tissue>
    </source>
</reference>
<dbReference type="AlphaFoldDB" id="A0A8K0GKH5"/>
<evidence type="ECO:0000313" key="6">
    <source>
        <dbReference type="Proteomes" id="UP000801492"/>
    </source>
</evidence>
<gene>
    <name evidence="5" type="ORF">ILUMI_01199</name>
</gene>
<dbReference type="GO" id="GO:0005886">
    <property type="term" value="C:plasma membrane"/>
    <property type="evidence" value="ECO:0007669"/>
    <property type="project" value="UniProtKB-SubCell"/>
</dbReference>
<dbReference type="InterPro" id="IPR000718">
    <property type="entry name" value="Peptidase_M13"/>
</dbReference>
<dbReference type="Pfam" id="PF05649">
    <property type="entry name" value="Peptidase_M13_N"/>
    <property type="match status" value="1"/>
</dbReference>
<dbReference type="EMBL" id="VTPC01000631">
    <property type="protein sequence ID" value="KAF2904977.1"/>
    <property type="molecule type" value="Genomic_DNA"/>
</dbReference>
<feature type="transmembrane region" description="Helical" evidence="3">
    <location>
        <begin position="13"/>
        <end position="34"/>
    </location>
</feature>
<comment type="caution">
    <text evidence="5">The sequence shown here is derived from an EMBL/GenBank/DDBJ whole genome shotgun (WGS) entry which is preliminary data.</text>
</comment>
<evidence type="ECO:0000256" key="3">
    <source>
        <dbReference type="SAM" id="Phobius"/>
    </source>
</evidence>
<dbReference type="PANTHER" id="PTHR11733:SF224">
    <property type="entry name" value="NEPRILYSIN-2"/>
    <property type="match status" value="1"/>
</dbReference>
<dbReference type="Gene3D" id="3.40.390.10">
    <property type="entry name" value="Collagenase (Catalytic Domain)"/>
    <property type="match status" value="1"/>
</dbReference>
<feature type="domain" description="Peptidase M13 N-terminal" evidence="4">
    <location>
        <begin position="55"/>
        <end position="124"/>
    </location>
</feature>